<evidence type="ECO:0000313" key="1">
    <source>
        <dbReference type="EMBL" id="OXM84371.1"/>
    </source>
</evidence>
<gene>
    <name evidence="1" type="ORF">CF651_21580</name>
</gene>
<dbReference type="EMBL" id="NMQW01000033">
    <property type="protein sequence ID" value="OXM84371.1"/>
    <property type="molecule type" value="Genomic_DNA"/>
</dbReference>
<dbReference type="AlphaFoldDB" id="A0A229ULX2"/>
<dbReference type="Proteomes" id="UP000215509">
    <property type="component" value="Unassembled WGS sequence"/>
</dbReference>
<dbReference type="RefSeq" id="WP_094016942.1">
    <property type="nucleotide sequence ID" value="NZ_NMQW01000033.1"/>
</dbReference>
<accession>A0A229ULX2</accession>
<name>A0A229ULX2_9BACL</name>
<proteinExistence type="predicted"/>
<evidence type="ECO:0000313" key="2">
    <source>
        <dbReference type="Proteomes" id="UP000215509"/>
    </source>
</evidence>
<protein>
    <submittedName>
        <fullName evidence="1">Uncharacterized protein</fullName>
    </submittedName>
</protein>
<sequence length="308" mass="34832">MTLNLDAMKQLIYQHAEGRLRKSYGIVEPASGAGEFHRLLLQALKQQVKPIQRQITNEEVFEAAVKSIGSNSRDWSTFIAKEPALRKLLAGYNPVQASMMDEETLLQQLRPYFPGTSCSTDCRAVAGWVRTLSRIPNYYAKVILNIVDAFHQIHGDTLPDEHMMICMSGLLSSPSSRWKGWSVLAGSELPFQERPESLKLHGMGYALASEFFRNLGWNGFKPDRHIKRLFAYWYNVDAMVTREEIQYYTDLIGSHNKDLADNIRYSLVGHKMTPEGVRYSEVDNLVWALGAYVLKKGKEQPLTAGASA</sequence>
<comment type="caution">
    <text evidence="1">The sequence shown here is derived from an EMBL/GenBank/DDBJ whole genome shotgun (WGS) entry which is preliminary data.</text>
</comment>
<reference evidence="1 2" key="1">
    <citation type="submission" date="2017-07" db="EMBL/GenBank/DDBJ databases">
        <title>Genome sequencing and assembly of Paenibacillus rigui.</title>
        <authorList>
            <person name="Mayilraj S."/>
        </authorList>
    </citation>
    <scope>NUCLEOTIDE SEQUENCE [LARGE SCALE GENOMIC DNA]</scope>
    <source>
        <strain evidence="1 2">JCM 16352</strain>
    </source>
</reference>
<organism evidence="1 2">
    <name type="scientific">Paenibacillus rigui</name>
    <dbReference type="NCBI Taxonomy" id="554312"/>
    <lineage>
        <taxon>Bacteria</taxon>
        <taxon>Bacillati</taxon>
        <taxon>Bacillota</taxon>
        <taxon>Bacilli</taxon>
        <taxon>Bacillales</taxon>
        <taxon>Paenibacillaceae</taxon>
        <taxon>Paenibacillus</taxon>
    </lineage>
</organism>
<keyword evidence="2" id="KW-1185">Reference proteome</keyword>
<dbReference type="OrthoDB" id="9797894at2"/>